<comment type="caution">
    <text evidence="3">The sequence shown here is derived from an EMBL/GenBank/DDBJ whole genome shotgun (WGS) entry which is preliminary data.</text>
</comment>
<protein>
    <submittedName>
        <fullName evidence="3">Flagellar biogenesis protein FliO</fullName>
    </submittedName>
</protein>
<evidence type="ECO:0000256" key="1">
    <source>
        <dbReference type="ARBA" id="ARBA00006704"/>
    </source>
</evidence>
<keyword evidence="4" id="KW-1185">Reference proteome</keyword>
<dbReference type="AlphaFoldDB" id="A0A7W7FTA5"/>
<dbReference type="EMBL" id="JACHMH010000001">
    <property type="protein sequence ID" value="MBB4677017.1"/>
    <property type="molecule type" value="Genomic_DNA"/>
</dbReference>
<gene>
    <name evidence="3" type="ORF">HNR67_003135</name>
</gene>
<accession>A0A7W7FTA5</accession>
<comment type="similarity">
    <text evidence="1">Belongs to the ATPase C chain family.</text>
</comment>
<sequence length="190" mass="21059">MKPEIAARRAAEVAEWAHREWGQDARAVPLGEMRFRYHVHGRRVDGSARNPDQPGSGGAEEMVAAPLGEATGLGELLVAAVVSALLWVLLLGARLVWLLLRLVSRQAARRTATVLGRSRQLGVRFADAANRQDDVWLVWTGQRMALLHVRPKWCQPLWQGEGESAPRIERRALRWADGSRVRLPAGTLDG</sequence>
<evidence type="ECO:0000256" key="2">
    <source>
        <dbReference type="SAM" id="Phobius"/>
    </source>
</evidence>
<dbReference type="PROSITE" id="PS00605">
    <property type="entry name" value="ATPASE_C"/>
    <property type="match status" value="1"/>
</dbReference>
<dbReference type="InterPro" id="IPR020537">
    <property type="entry name" value="ATP_synth_F0_csu_DDCD_BS"/>
</dbReference>
<feature type="transmembrane region" description="Helical" evidence="2">
    <location>
        <begin position="76"/>
        <end position="100"/>
    </location>
</feature>
<dbReference type="Proteomes" id="UP000533598">
    <property type="component" value="Unassembled WGS sequence"/>
</dbReference>
<keyword evidence="2" id="KW-0472">Membrane</keyword>
<dbReference type="RefSeq" id="WP_185002873.1">
    <property type="nucleotide sequence ID" value="NZ_BAAAUI010000002.1"/>
</dbReference>
<organism evidence="3 4">
    <name type="scientific">Crossiella cryophila</name>
    <dbReference type="NCBI Taxonomy" id="43355"/>
    <lineage>
        <taxon>Bacteria</taxon>
        <taxon>Bacillati</taxon>
        <taxon>Actinomycetota</taxon>
        <taxon>Actinomycetes</taxon>
        <taxon>Pseudonocardiales</taxon>
        <taxon>Pseudonocardiaceae</taxon>
        <taxon>Crossiella</taxon>
    </lineage>
</organism>
<keyword evidence="2" id="KW-1133">Transmembrane helix</keyword>
<evidence type="ECO:0000313" key="4">
    <source>
        <dbReference type="Proteomes" id="UP000533598"/>
    </source>
</evidence>
<keyword evidence="3" id="KW-0966">Cell projection</keyword>
<keyword evidence="3" id="KW-0282">Flagellum</keyword>
<reference evidence="3 4" key="1">
    <citation type="submission" date="2020-08" db="EMBL/GenBank/DDBJ databases">
        <title>Sequencing the genomes of 1000 actinobacteria strains.</title>
        <authorList>
            <person name="Klenk H.-P."/>
        </authorList>
    </citation>
    <scope>NUCLEOTIDE SEQUENCE [LARGE SCALE GENOMIC DNA]</scope>
    <source>
        <strain evidence="3 4">DSM 44230</strain>
    </source>
</reference>
<keyword evidence="3" id="KW-0969">Cilium</keyword>
<evidence type="ECO:0000313" key="3">
    <source>
        <dbReference type="EMBL" id="MBB4677017.1"/>
    </source>
</evidence>
<name>A0A7W7FTA5_9PSEU</name>
<proteinExistence type="inferred from homology"/>
<keyword evidence="2" id="KW-0812">Transmembrane</keyword>